<accession>A0ABS9W792</accession>
<dbReference type="EMBL" id="JALBUU010000004">
    <property type="protein sequence ID" value="MCI0754780.1"/>
    <property type="molecule type" value="Genomic_DNA"/>
</dbReference>
<evidence type="ECO:0000313" key="1">
    <source>
        <dbReference type="EMBL" id="MCI0754780.1"/>
    </source>
</evidence>
<name>A0ABS9W792_9PROT</name>
<proteinExistence type="predicted"/>
<dbReference type="Proteomes" id="UP001201985">
    <property type="component" value="Unassembled WGS sequence"/>
</dbReference>
<gene>
    <name evidence="1" type="ORF">MON41_13540</name>
</gene>
<keyword evidence="2" id="KW-1185">Reference proteome</keyword>
<dbReference type="RefSeq" id="WP_241793063.1">
    <property type="nucleotide sequence ID" value="NZ_JALBUU010000004.1"/>
</dbReference>
<comment type="caution">
    <text evidence="1">The sequence shown here is derived from an EMBL/GenBank/DDBJ whole genome shotgun (WGS) entry which is preliminary data.</text>
</comment>
<reference evidence="1 2" key="1">
    <citation type="submission" date="2022-03" db="EMBL/GenBank/DDBJ databases">
        <title>Complete genome analysis of Roseomonas KG 17.1 : a prolific producer of plant growth promoters.</title>
        <authorList>
            <person name="Saadouli I."/>
            <person name="Najjari A."/>
            <person name="Mosbah A."/>
            <person name="Ouzari H.I."/>
        </authorList>
    </citation>
    <scope>NUCLEOTIDE SEQUENCE [LARGE SCALE GENOMIC DNA]</scope>
    <source>
        <strain evidence="1 2">KG17-1</strain>
    </source>
</reference>
<sequence length="161" mass="18533">MDVNVDMDVDVDLDEDLEEDDFVSSGTKRRHQVRRRALAPELRGDFDRRLLMGEDINSLARAFGIEPWYAQRRAKRVLQRTSKGHENAPFLSRMDEAEEDMTPLQYASSLLGGRVRPLRNGYYMLDGFQAGPREIARAANRLLRDRGLPEIHYPGLNPLYS</sequence>
<protein>
    <submittedName>
        <fullName evidence="1">Uncharacterized protein</fullName>
    </submittedName>
</protein>
<evidence type="ECO:0000313" key="2">
    <source>
        <dbReference type="Proteomes" id="UP001201985"/>
    </source>
</evidence>
<organism evidence="1 2">
    <name type="scientific">Teichococcus vastitatis</name>
    <dbReference type="NCBI Taxonomy" id="2307076"/>
    <lineage>
        <taxon>Bacteria</taxon>
        <taxon>Pseudomonadati</taxon>
        <taxon>Pseudomonadota</taxon>
        <taxon>Alphaproteobacteria</taxon>
        <taxon>Acetobacterales</taxon>
        <taxon>Roseomonadaceae</taxon>
        <taxon>Roseomonas</taxon>
    </lineage>
</organism>